<dbReference type="InterPro" id="IPR027417">
    <property type="entry name" value="P-loop_NTPase"/>
</dbReference>
<dbReference type="Pfam" id="PF23238">
    <property type="entry name" value="DUF7068"/>
    <property type="match status" value="1"/>
</dbReference>
<feature type="domain" description="NACHT" evidence="9">
    <location>
        <begin position="401"/>
        <end position="533"/>
    </location>
</feature>
<feature type="transmembrane region" description="Helical" evidence="8">
    <location>
        <begin position="14"/>
        <end position="35"/>
    </location>
</feature>
<dbReference type="InterPro" id="IPR052374">
    <property type="entry name" value="SERAC1"/>
</dbReference>
<keyword evidence="4" id="KW-1208">Phospholipid metabolism</keyword>
<dbReference type="InterPro" id="IPR055496">
    <property type="entry name" value="DUF7068"/>
</dbReference>
<evidence type="ECO:0000256" key="3">
    <source>
        <dbReference type="ARBA" id="ARBA00023209"/>
    </source>
</evidence>
<keyword evidence="8" id="KW-0812">Transmembrane</keyword>
<dbReference type="GO" id="GO:0016020">
    <property type="term" value="C:membrane"/>
    <property type="evidence" value="ECO:0007669"/>
    <property type="project" value="UniProtKB-SubCell"/>
</dbReference>
<comment type="caution">
    <text evidence="10">The sequence shown here is derived from an EMBL/GenBank/DDBJ whole genome shotgun (WGS) entry which is preliminary data.</text>
</comment>
<dbReference type="InterPro" id="IPR004155">
    <property type="entry name" value="PBS_lyase_HEAT"/>
</dbReference>
<dbReference type="SUPFAM" id="SSF48371">
    <property type="entry name" value="ARM repeat"/>
    <property type="match status" value="2"/>
</dbReference>
<evidence type="ECO:0000256" key="2">
    <source>
        <dbReference type="ARBA" id="ARBA00022516"/>
    </source>
</evidence>
<evidence type="ECO:0000256" key="5">
    <source>
        <dbReference type="ARBA" id="ARBA00038024"/>
    </source>
</evidence>
<dbReference type="OrthoDB" id="427518at2759"/>
<keyword evidence="3" id="KW-0594">Phospholipid biosynthesis</keyword>
<dbReference type="Proteomes" id="UP000176998">
    <property type="component" value="Unassembled WGS sequence"/>
</dbReference>
<evidence type="ECO:0000313" key="11">
    <source>
        <dbReference type="Proteomes" id="UP000176998"/>
    </source>
</evidence>
<dbReference type="PANTHER" id="PTHR48182">
    <property type="entry name" value="PROTEIN SERAC1"/>
    <property type="match status" value="1"/>
</dbReference>
<dbReference type="Pfam" id="PF05729">
    <property type="entry name" value="NACHT"/>
    <property type="match status" value="1"/>
</dbReference>
<dbReference type="Gene3D" id="3.40.50.300">
    <property type="entry name" value="P-loop containing nucleotide triphosphate hydrolases"/>
    <property type="match status" value="1"/>
</dbReference>
<reference evidence="10 11" key="1">
    <citation type="submission" date="2016-09" db="EMBL/GenBank/DDBJ databases">
        <authorList>
            <person name="Capua I."/>
            <person name="De Benedictis P."/>
            <person name="Joannis T."/>
            <person name="Lombin L.H."/>
            <person name="Cattoli G."/>
        </authorList>
    </citation>
    <scope>NUCLEOTIDE SEQUENCE [LARGE SCALE GENOMIC DNA]</scope>
    <source>
        <strain evidence="10 11">IMI 309357</strain>
    </source>
</reference>
<dbReference type="STRING" id="1209926.A0A1G4AQZ5"/>
<dbReference type="PANTHER" id="PTHR48182:SF3">
    <property type="entry name" value="DUF676 DOMAIN-CONTAINING PROTEIN"/>
    <property type="match status" value="1"/>
</dbReference>
<comment type="similarity">
    <text evidence="5">Belongs to the SERAC1 family.</text>
</comment>
<dbReference type="RefSeq" id="XP_022468752.1">
    <property type="nucleotide sequence ID" value="XM_022624744.1"/>
</dbReference>
<dbReference type="PROSITE" id="PS50837">
    <property type="entry name" value="NACHT"/>
    <property type="match status" value="1"/>
</dbReference>
<dbReference type="EMBL" id="MJBS01000179">
    <property type="protein sequence ID" value="OHE91579.1"/>
    <property type="molecule type" value="Genomic_DNA"/>
</dbReference>
<name>A0A1G4AQZ5_9PEZI</name>
<dbReference type="InterPro" id="IPR011989">
    <property type="entry name" value="ARM-like"/>
</dbReference>
<dbReference type="SUPFAM" id="SSF53474">
    <property type="entry name" value="alpha/beta-Hydrolases"/>
    <property type="match status" value="1"/>
</dbReference>
<evidence type="ECO:0000256" key="1">
    <source>
        <dbReference type="ARBA" id="ARBA00004167"/>
    </source>
</evidence>
<proteinExistence type="inferred from homology"/>
<dbReference type="InterPro" id="IPR029058">
    <property type="entry name" value="AB_hydrolase_fold"/>
</dbReference>
<keyword evidence="2" id="KW-0444">Lipid biosynthesis</keyword>
<dbReference type="Gene3D" id="3.40.50.1820">
    <property type="entry name" value="alpha/beta hydrolase"/>
    <property type="match status" value="1"/>
</dbReference>
<evidence type="ECO:0000256" key="6">
    <source>
        <dbReference type="ARBA" id="ARBA00040991"/>
    </source>
</evidence>
<dbReference type="GO" id="GO:0008654">
    <property type="term" value="P:phospholipid biosynthetic process"/>
    <property type="evidence" value="ECO:0007669"/>
    <property type="project" value="UniProtKB-KW"/>
</dbReference>
<dbReference type="Gene3D" id="1.25.10.10">
    <property type="entry name" value="Leucine-rich Repeat Variant"/>
    <property type="match status" value="4"/>
</dbReference>
<dbReference type="InterPro" id="IPR007111">
    <property type="entry name" value="NACHT_NTPase"/>
</dbReference>
<keyword evidence="8" id="KW-0472">Membrane</keyword>
<evidence type="ECO:0000256" key="7">
    <source>
        <dbReference type="ARBA" id="ARBA00041701"/>
    </source>
</evidence>
<evidence type="ECO:0000256" key="4">
    <source>
        <dbReference type="ARBA" id="ARBA00023264"/>
    </source>
</evidence>
<protein>
    <recommendedName>
        <fullName evidence="6">Protein SERAC1</fullName>
    </recommendedName>
    <alternativeName>
        <fullName evidence="7">Serine active site-containing protein 1</fullName>
    </alternativeName>
</protein>
<dbReference type="SMART" id="SM00567">
    <property type="entry name" value="EZ_HEAT"/>
    <property type="match status" value="6"/>
</dbReference>
<evidence type="ECO:0000313" key="10">
    <source>
        <dbReference type="EMBL" id="OHE91579.1"/>
    </source>
</evidence>
<dbReference type="GeneID" id="34566254"/>
<organism evidence="10 11">
    <name type="scientific">Colletotrichum orchidophilum</name>
    <dbReference type="NCBI Taxonomy" id="1209926"/>
    <lineage>
        <taxon>Eukaryota</taxon>
        <taxon>Fungi</taxon>
        <taxon>Dikarya</taxon>
        <taxon>Ascomycota</taxon>
        <taxon>Pezizomycotina</taxon>
        <taxon>Sordariomycetes</taxon>
        <taxon>Hypocreomycetidae</taxon>
        <taxon>Glomerellales</taxon>
        <taxon>Glomerellaceae</taxon>
        <taxon>Colletotrichum</taxon>
    </lineage>
</organism>
<keyword evidence="11" id="KW-1185">Reference proteome</keyword>
<evidence type="ECO:0000259" key="9">
    <source>
        <dbReference type="PROSITE" id="PS50837"/>
    </source>
</evidence>
<dbReference type="InterPro" id="IPR016024">
    <property type="entry name" value="ARM-type_fold"/>
</dbReference>
<accession>A0A1G4AQZ5</accession>
<keyword evidence="8" id="KW-1133">Transmembrane helix</keyword>
<keyword evidence="3" id="KW-0443">Lipid metabolism</keyword>
<evidence type="ECO:0000256" key="8">
    <source>
        <dbReference type="SAM" id="Phobius"/>
    </source>
</evidence>
<sequence length="1577" mass="176571">MSPVISSSSVVRGAFWAVGIAAVIAFIFTVYPLAARVQRRNQASRPDGITIVHDPANAKFEIIAVHGLGAHPIYTWEGKPSTGSHTKLHLLKDLLGTDFPTARILSFAYNSDWLVDAPEKTAQQIGKKLLDSLVKHRSDSQRLPIIFIGHSFGGIVIKEALCASDGPSTLLEDTCGIVFLGTPHQGSSLSTVGALLSQLTGFLGSNTSLILALRSRGSHLSELEDRFRVAINNAALQGRIISFYETRPTFMLGWFSVGLVVDRFSATGYAAKPAYMDTDHSGLNKFNSFEHSGYQALKGVIDKLRVKPLLEQADDHMREKHYTKQMLKIERLSGDVLSMEQCYINLAIVEQINSKGDDSVPRSSSFSFFAQQKIETSEAQVELADIFSQRVKSDGTKILPTRILIRGRAGVGKTTLCKKMVHDFIKQKLWGHLFDRVLWVPLRNLKQRAGTGYNLKILFDHEFFRVFDEHTKDDCTRFAKELHKALAHNRTLFILDGWDEVAGTDKNNDMFHFLRQLLSQPNVIITSRPSAVLPHGIKVDLELETIGFSPEQVSEYITKAHGGNADELQNFLQSHELVQGLVRIPIQLDAFCHCWDPHDNGGLEGRPHTITTLYQTIQTSLWKKDAVRLERTPAKSLETASQKSIEKTIKEELYFLEYLAFAGMAADKVEFGIEDRNEAHGYLNLSFSLDENLPRLSFLRTSDPSAKHEHQLYHFIHLTFQEYFAAQYFVRHWTAKSNLEYLVVGPKIKEETISPVDFLQNHKYDAGYDNMWRFVAGLLDATDQRQTSRTQSDRSETARFFQELEKKPVDLLGPTHQRLVMHCLSEATSLPDEFRESRENRLLKWVLFECDYTDSSTLAMESELPDQVLCTALSSSEDPSVLLRALASSGRHLSQTIVAVLAGLFKHEDEMVKYYAVVAAGRQSTLSEATISFLVELVKDSEDVWSAAEALGHQSKLSDITMSALVELFEAEDAVMRYHAVCALDKQSSFAEKVSSVLIGFLEEKDADLGSDVSLELRRQSTLSKASMTALIELLEDEDVEVSVLKNVLQAVGMRPMLPERTTTAITGLFKHNDEDIRSSATVALREQKTLSDTTMAALAELFKDKYSMVRRNAVLTAGEQSILSEKTTQALTKLLKDEDWGVQQYAAEALGKQSISPETTLIALIKLCEHESSDVRSSAVEALSNQSKLSRTTPEPFKDEDWRLRQQAVQIVENQSTIPEIIMAALVDLLKDTDSGVRLLATKALSRHPRLPEIPLNALLELFQDKNEAVRESAIEAISKQSTLSETAIITLTSLLKDGDWTVKENAFKALGKQSTLSETAMIALMSLLKDEESPVRIHAAKALGKQSTLSETAVIALMSLLKDEESPVRIHAAKALGKQSTLSETAMIALMSLLKDEYLLVRRSAAQALGNQSTLSETAMIALMSLLKDENSSSRCTTWFFRDGYHFLKRSYAAEAIGDQPELMAKILEALELTTQSKSRTESSTSLPRTSKHTCMEFLYTTWLRRSFKEQFSMYSCGNELNINEPSGLREAIIENEDFFRDLILEWQRYLERVTGYDLWQPLDNEDANAEGFCT</sequence>
<dbReference type="Pfam" id="PF13646">
    <property type="entry name" value="HEAT_2"/>
    <property type="match status" value="4"/>
</dbReference>
<comment type="subcellular location">
    <subcellularLocation>
        <location evidence="1">Membrane</location>
        <topology evidence="1">Single-pass membrane protein</topology>
    </subcellularLocation>
</comment>
<dbReference type="SUPFAM" id="SSF52540">
    <property type="entry name" value="P-loop containing nucleoside triphosphate hydrolases"/>
    <property type="match status" value="1"/>
</dbReference>
<gene>
    <name evidence="10" type="ORF">CORC01_13127</name>
</gene>